<dbReference type="AlphaFoldDB" id="A0A8H7PDV3"/>
<dbReference type="PRINTS" id="PR00111">
    <property type="entry name" value="ABHYDROLASE"/>
</dbReference>
<comment type="caution">
    <text evidence="2">The sequence shown here is derived from an EMBL/GenBank/DDBJ whole genome shotgun (WGS) entry which is preliminary data.</text>
</comment>
<reference evidence="2" key="1">
    <citation type="submission" date="2020-12" db="EMBL/GenBank/DDBJ databases">
        <title>Metabolic potential, ecology and presence of endohyphal bacteria is reflected in genomic diversity of Mucoromycotina.</title>
        <authorList>
            <person name="Muszewska A."/>
            <person name="Okrasinska A."/>
            <person name="Steczkiewicz K."/>
            <person name="Drgas O."/>
            <person name="Orlowska M."/>
            <person name="Perlinska-Lenart U."/>
            <person name="Aleksandrzak-Piekarczyk T."/>
            <person name="Szatraj K."/>
            <person name="Zielenkiewicz U."/>
            <person name="Pilsyk S."/>
            <person name="Malc E."/>
            <person name="Mieczkowski P."/>
            <person name="Kruszewska J.S."/>
            <person name="Biernat P."/>
            <person name="Pawlowska J."/>
        </authorList>
    </citation>
    <scope>NUCLEOTIDE SEQUENCE</scope>
    <source>
        <strain evidence="2">WA0000067209</strain>
    </source>
</reference>
<dbReference type="PANTHER" id="PTHR43798">
    <property type="entry name" value="MONOACYLGLYCEROL LIPASE"/>
    <property type="match status" value="1"/>
</dbReference>
<name>A0A8H7PDV3_MORIS</name>
<dbReference type="Proteomes" id="UP000654370">
    <property type="component" value="Unassembled WGS sequence"/>
</dbReference>
<keyword evidence="3" id="KW-1185">Reference proteome</keyword>
<evidence type="ECO:0000313" key="3">
    <source>
        <dbReference type="Proteomes" id="UP000654370"/>
    </source>
</evidence>
<dbReference type="Gene3D" id="3.40.50.1820">
    <property type="entry name" value="alpha/beta hydrolase"/>
    <property type="match status" value="1"/>
</dbReference>
<accession>A0A8H7PDV3</accession>
<dbReference type="OrthoDB" id="408373at2759"/>
<gene>
    <name evidence="2" type="ORF">INT43_001560</name>
</gene>
<organism evidence="2 3">
    <name type="scientific">Mortierella isabellina</name>
    <name type="common">Filamentous fungus</name>
    <name type="synonym">Umbelopsis isabellina</name>
    <dbReference type="NCBI Taxonomy" id="91625"/>
    <lineage>
        <taxon>Eukaryota</taxon>
        <taxon>Fungi</taxon>
        <taxon>Fungi incertae sedis</taxon>
        <taxon>Mucoromycota</taxon>
        <taxon>Mucoromycotina</taxon>
        <taxon>Umbelopsidomycetes</taxon>
        <taxon>Umbelopsidales</taxon>
        <taxon>Umbelopsidaceae</taxon>
        <taxon>Umbelopsis</taxon>
    </lineage>
</organism>
<evidence type="ECO:0000259" key="1">
    <source>
        <dbReference type="Pfam" id="PF00561"/>
    </source>
</evidence>
<proteinExistence type="predicted"/>
<protein>
    <recommendedName>
        <fullName evidence="1">AB hydrolase-1 domain-containing protein</fullName>
    </recommendedName>
</protein>
<dbReference type="InterPro" id="IPR000073">
    <property type="entry name" value="AB_hydrolase_1"/>
</dbReference>
<feature type="domain" description="AB hydrolase-1" evidence="1">
    <location>
        <begin position="37"/>
        <end position="271"/>
    </location>
</feature>
<dbReference type="InterPro" id="IPR050266">
    <property type="entry name" value="AB_hydrolase_sf"/>
</dbReference>
<dbReference type="EMBL" id="JAEPQZ010000018">
    <property type="protein sequence ID" value="KAG2172083.1"/>
    <property type="molecule type" value="Genomic_DNA"/>
</dbReference>
<evidence type="ECO:0000313" key="2">
    <source>
        <dbReference type="EMBL" id="KAG2172083.1"/>
    </source>
</evidence>
<dbReference type="Pfam" id="PF00561">
    <property type="entry name" value="Abhydrolase_1"/>
    <property type="match status" value="1"/>
</dbReference>
<sequence length="308" mass="33999">MVLATSQSITAVQVKWVQAETDNIQLYSEATGNTDGPAIVFVHGFAQAGIAFDSQFYDQDLSKRFRLIRYDMRGHGWSSAPDDINAYKSGTKLGQDLKSVIDAWAVRDVTLVGWSYGGIVISEYVRIAGDNNVANMIYVDASTSIGIQGPTMLNPRYIAILPTFVSNDYTTRMLGFKKFTEMVTKQPLSQDNYMKALGWMLATKPVCSEGMHQRVSDNDQVLSRLSKPTLVVQGDSDRIQLSIGSEVTQKLIPNSKLVVMKDAGHACFMDQPKTFNNLIAQFIGRQSTELKAISAKYNPALLVADSCK</sequence>
<dbReference type="SUPFAM" id="SSF53474">
    <property type="entry name" value="alpha/beta-Hydrolases"/>
    <property type="match status" value="1"/>
</dbReference>
<dbReference type="PANTHER" id="PTHR43798:SF33">
    <property type="entry name" value="HYDROLASE, PUTATIVE (AFU_ORTHOLOGUE AFUA_2G14860)-RELATED"/>
    <property type="match status" value="1"/>
</dbReference>
<dbReference type="InterPro" id="IPR029058">
    <property type="entry name" value="AB_hydrolase_fold"/>
</dbReference>
<dbReference type="GO" id="GO:0016020">
    <property type="term" value="C:membrane"/>
    <property type="evidence" value="ECO:0007669"/>
    <property type="project" value="TreeGrafter"/>
</dbReference>